<accession>A0A1H5V389</accession>
<name>A0A1H5V389_9CLOT</name>
<evidence type="ECO:0008006" key="4">
    <source>
        <dbReference type="Google" id="ProtNLM"/>
    </source>
</evidence>
<evidence type="ECO:0000256" key="1">
    <source>
        <dbReference type="SAM" id="Phobius"/>
    </source>
</evidence>
<keyword evidence="1" id="KW-0812">Transmembrane</keyword>
<evidence type="ECO:0000313" key="3">
    <source>
        <dbReference type="Proteomes" id="UP000242850"/>
    </source>
</evidence>
<reference evidence="3" key="1">
    <citation type="submission" date="2016-10" db="EMBL/GenBank/DDBJ databases">
        <authorList>
            <person name="Varghese N."/>
            <person name="Submissions S."/>
        </authorList>
    </citation>
    <scope>NUCLEOTIDE SEQUENCE [LARGE SCALE GENOMIC DNA]</scope>
    <source>
        <strain evidence="3">DSM 5463</strain>
    </source>
</reference>
<protein>
    <recommendedName>
        <fullName evidence="4">Competence protein ComGF</fullName>
    </recommendedName>
</protein>
<feature type="transmembrane region" description="Helical" evidence="1">
    <location>
        <begin position="7"/>
        <end position="28"/>
    </location>
</feature>
<keyword evidence="1" id="KW-1133">Transmembrane helix</keyword>
<keyword evidence="3" id="KW-1185">Reference proteome</keyword>
<evidence type="ECO:0000313" key="2">
    <source>
        <dbReference type="EMBL" id="SEF81684.1"/>
    </source>
</evidence>
<proteinExistence type="predicted"/>
<gene>
    <name evidence="2" type="ORF">SAMN05660865_01088</name>
</gene>
<dbReference type="AlphaFoldDB" id="A0A1H5V389"/>
<organism evidence="2 3">
    <name type="scientific">Caloramator fervidus</name>
    <dbReference type="NCBI Taxonomy" id="29344"/>
    <lineage>
        <taxon>Bacteria</taxon>
        <taxon>Bacillati</taxon>
        <taxon>Bacillota</taxon>
        <taxon>Clostridia</taxon>
        <taxon>Eubacteriales</taxon>
        <taxon>Clostridiaceae</taxon>
        <taxon>Caloramator</taxon>
    </lineage>
</organism>
<dbReference type="Proteomes" id="UP000242850">
    <property type="component" value="Unassembled WGS sequence"/>
</dbReference>
<sequence length="141" mass="16947">MIVMKKGFILINTLLVFSLFSMIIILIFDVNTNVLNKVQRSNDLEYELYVCRSIIEFFKAENRTMDNIEVEIDFDDFSEVKQEILKRGFYEYIILMDKKVEHKKYKVIMKFYIKNEFNIIKVRCMNQKGGIELIFAKPYEI</sequence>
<keyword evidence="1" id="KW-0472">Membrane</keyword>
<dbReference type="EMBL" id="FNUK01000012">
    <property type="protein sequence ID" value="SEF81684.1"/>
    <property type="molecule type" value="Genomic_DNA"/>
</dbReference>